<proteinExistence type="predicted"/>
<evidence type="ECO:0000313" key="1">
    <source>
        <dbReference type="EMBL" id="BAU27759.1"/>
    </source>
</evidence>
<gene>
    <name evidence="1" type="ORF">CB4_01933</name>
</gene>
<dbReference type="Proteomes" id="UP000217696">
    <property type="component" value="Chromosome"/>
</dbReference>
<reference evidence="1 2" key="1">
    <citation type="submission" date="2015-12" db="EMBL/GenBank/DDBJ databases">
        <title>Genome sequence of Aneurinibacillus soli.</title>
        <authorList>
            <person name="Lee J.S."/>
            <person name="Lee K.C."/>
            <person name="Kim K.K."/>
            <person name="Lee B.W."/>
        </authorList>
    </citation>
    <scope>NUCLEOTIDE SEQUENCE [LARGE SCALE GENOMIC DNA]</scope>
    <source>
        <strain evidence="1 2">CB4</strain>
    </source>
</reference>
<dbReference type="KEGG" id="asoc:CB4_01933"/>
<dbReference type="EMBL" id="AP017312">
    <property type="protein sequence ID" value="BAU27759.1"/>
    <property type="molecule type" value="Genomic_DNA"/>
</dbReference>
<keyword evidence="2" id="KW-1185">Reference proteome</keyword>
<protein>
    <submittedName>
        <fullName evidence="1">Uncharacterized protein</fullName>
    </submittedName>
</protein>
<accession>A0A0U5B356</accession>
<dbReference type="AlphaFoldDB" id="A0A0U5B356"/>
<name>A0A0U5B356_9BACL</name>
<sequence>MFFIHIMAAFICFISGFILSLMGLLLYGIPLVVLGILLFVALYRIYPREKVDDCISIMSGCSTYCD</sequence>
<evidence type="ECO:0000313" key="2">
    <source>
        <dbReference type="Proteomes" id="UP000217696"/>
    </source>
</evidence>
<organism evidence="1 2">
    <name type="scientific">Aneurinibacillus soli</name>
    <dbReference type="NCBI Taxonomy" id="1500254"/>
    <lineage>
        <taxon>Bacteria</taxon>
        <taxon>Bacillati</taxon>
        <taxon>Bacillota</taxon>
        <taxon>Bacilli</taxon>
        <taxon>Bacillales</taxon>
        <taxon>Paenibacillaceae</taxon>
        <taxon>Aneurinibacillus group</taxon>
        <taxon>Aneurinibacillus</taxon>
    </lineage>
</organism>